<accession>A0A5N6W2C0</accession>
<sequence>MPPNNPSSTGENQSANRFIHDLADDLCIAYEPIFRREVWNILETAETEGELDEINNIWDQHTTATASDLTASDSDTMPRRKKDDMDTDTETDSKKFTHNGSKPTAKAAKEAAGDYNQNPVELLPGKFAIKLEYFDSYEPAYPPPSHPRFEGLSAPTMPCGKLKSATYQYDAACNVYLRTSGDPVFLRPVSRKPLFEIVTQSGTTVAKKDYSLSKKFTKESELKKAALRLMEKACAELAERKAVYANACLEYICERRLWEAQTAIDISDRGKDLEVFHDPTITQREVLSLMGWAKETNDALRMEESPQWWVIAEELGPLHVPIVTPTDIIREGWIRFAVDARIAKYQGLMPDLQRDIRAAVHREEQEERRIEAEIEERESKKTRVTQDPETDVDISDLFDMDTPLLPQNRGLFYYWCCSRHKNWAQKGLFVPRNLTAVFKVPAKDAIGAYDAFSSTNWARGLRGLIEENCVINFDKDWGLPEKKLREYLEEKTQQLINPDAYYTKEMGAALTKVEEWFIARSRTNANTLDLRNKYIDQWPLTRTVGNALDNAIASYCASLQVSYQLGDPSRFPADP</sequence>
<evidence type="ECO:0000313" key="3">
    <source>
        <dbReference type="Proteomes" id="UP000325433"/>
    </source>
</evidence>
<evidence type="ECO:0000313" key="2">
    <source>
        <dbReference type="EMBL" id="KAE8314933.1"/>
    </source>
</evidence>
<gene>
    <name evidence="2" type="ORF">BDV41DRAFT_575277</name>
</gene>
<keyword evidence="3" id="KW-1185">Reference proteome</keyword>
<reference evidence="3" key="1">
    <citation type="submission" date="2019-04" db="EMBL/GenBank/DDBJ databases">
        <title>Friends and foes A comparative genomics studyof 23 Aspergillus species from section Flavi.</title>
        <authorList>
            <consortium name="DOE Joint Genome Institute"/>
            <person name="Kjaerbolling I."/>
            <person name="Vesth T."/>
            <person name="Frisvad J.C."/>
            <person name="Nybo J.L."/>
            <person name="Theobald S."/>
            <person name="Kildgaard S."/>
            <person name="Isbrandt T."/>
            <person name="Kuo A."/>
            <person name="Sato A."/>
            <person name="Lyhne E.K."/>
            <person name="Kogle M.E."/>
            <person name="Wiebenga A."/>
            <person name="Kun R.S."/>
            <person name="Lubbers R.J."/>
            <person name="Makela M.R."/>
            <person name="Barry K."/>
            <person name="Chovatia M."/>
            <person name="Clum A."/>
            <person name="Daum C."/>
            <person name="Haridas S."/>
            <person name="He G."/>
            <person name="LaButti K."/>
            <person name="Lipzen A."/>
            <person name="Mondo S."/>
            <person name="Riley R."/>
            <person name="Salamov A."/>
            <person name="Simmons B.A."/>
            <person name="Magnuson J.K."/>
            <person name="Henrissat B."/>
            <person name="Mortensen U.H."/>
            <person name="Larsen T.O."/>
            <person name="Devries R.P."/>
            <person name="Grigoriev I.V."/>
            <person name="Machida M."/>
            <person name="Baker S.E."/>
            <person name="Andersen M.R."/>
        </authorList>
    </citation>
    <scope>NUCLEOTIDE SEQUENCE [LARGE SCALE GENOMIC DNA]</scope>
    <source>
        <strain evidence="3">CBS 130015</strain>
    </source>
</reference>
<feature type="region of interest" description="Disordered" evidence="1">
    <location>
        <begin position="68"/>
        <end position="103"/>
    </location>
</feature>
<protein>
    <submittedName>
        <fullName evidence="2">Uncharacterized protein</fullName>
    </submittedName>
</protein>
<dbReference type="AlphaFoldDB" id="A0A5N6W2C0"/>
<dbReference type="Proteomes" id="UP000325433">
    <property type="component" value="Unassembled WGS sequence"/>
</dbReference>
<name>A0A5N6W2C0_9EURO</name>
<evidence type="ECO:0000256" key="1">
    <source>
        <dbReference type="SAM" id="MobiDB-lite"/>
    </source>
</evidence>
<dbReference type="EMBL" id="ML738315">
    <property type="protein sequence ID" value="KAE8314933.1"/>
    <property type="molecule type" value="Genomic_DNA"/>
</dbReference>
<organism evidence="2 3">
    <name type="scientific">Aspergillus transmontanensis</name>
    <dbReference type="NCBI Taxonomy" id="1034304"/>
    <lineage>
        <taxon>Eukaryota</taxon>
        <taxon>Fungi</taxon>
        <taxon>Dikarya</taxon>
        <taxon>Ascomycota</taxon>
        <taxon>Pezizomycotina</taxon>
        <taxon>Eurotiomycetes</taxon>
        <taxon>Eurotiomycetidae</taxon>
        <taxon>Eurotiales</taxon>
        <taxon>Aspergillaceae</taxon>
        <taxon>Aspergillus</taxon>
        <taxon>Aspergillus subgen. Circumdati</taxon>
    </lineage>
</organism>
<proteinExistence type="predicted"/>